<keyword evidence="16" id="KW-1185">Reference proteome</keyword>
<evidence type="ECO:0000256" key="10">
    <source>
        <dbReference type="PIRSR" id="PIRSR000114-3"/>
    </source>
</evidence>
<dbReference type="SUPFAM" id="SSF51735">
    <property type="entry name" value="NAD(P)-binding Rossmann-fold domains"/>
    <property type="match status" value="1"/>
</dbReference>
<dbReference type="GO" id="GO:0046167">
    <property type="term" value="P:glycerol-3-phosphate biosynthetic process"/>
    <property type="evidence" value="ECO:0007669"/>
    <property type="project" value="UniProtKB-UniRule"/>
</dbReference>
<feature type="binding site" evidence="7">
    <location>
        <position position="6"/>
    </location>
    <ligand>
        <name>NADPH</name>
        <dbReference type="ChEBI" id="CHEBI:57783"/>
    </ligand>
</feature>
<evidence type="ECO:0000256" key="1">
    <source>
        <dbReference type="ARBA" id="ARBA00011009"/>
    </source>
</evidence>
<accession>A0A8J6YW97</accession>
<proteinExistence type="inferred from homology"/>
<feature type="binding site" evidence="7">
    <location>
        <position position="176"/>
    </location>
    <ligand>
        <name>sn-glycerol 3-phosphate</name>
        <dbReference type="ChEBI" id="CHEBI:57597"/>
    </ligand>
</feature>
<dbReference type="PANTHER" id="PTHR11728:SF1">
    <property type="entry name" value="GLYCEROL-3-PHOSPHATE DEHYDROGENASE [NAD(+)] 2, CHLOROPLASTIC"/>
    <property type="match status" value="1"/>
</dbReference>
<evidence type="ECO:0000259" key="14">
    <source>
        <dbReference type="Pfam" id="PF07479"/>
    </source>
</evidence>
<feature type="binding site" evidence="7">
    <location>
        <position position="26"/>
    </location>
    <ligand>
        <name>NADPH</name>
        <dbReference type="ChEBI" id="CHEBI:57783"/>
    </ligand>
</feature>
<dbReference type="GO" id="GO:0006650">
    <property type="term" value="P:glycerophospholipid metabolic process"/>
    <property type="evidence" value="ECO:0007669"/>
    <property type="project" value="UniProtKB-UniRule"/>
</dbReference>
<feature type="binding site" evidence="7">
    <location>
        <position position="240"/>
    </location>
    <ligand>
        <name>NADPH</name>
        <dbReference type="ChEBI" id="CHEBI:57783"/>
    </ligand>
</feature>
<dbReference type="GO" id="GO:0046168">
    <property type="term" value="P:glycerol-3-phosphate catabolic process"/>
    <property type="evidence" value="ECO:0007669"/>
    <property type="project" value="InterPro"/>
</dbReference>
<feature type="binding site" evidence="10">
    <location>
        <begin position="2"/>
        <end position="7"/>
    </location>
    <ligand>
        <name>NAD(+)</name>
        <dbReference type="ChEBI" id="CHEBI:57540"/>
    </ligand>
</feature>
<evidence type="ECO:0000256" key="3">
    <source>
        <dbReference type="ARBA" id="ARBA00023002"/>
    </source>
</evidence>
<feature type="binding site" evidence="10">
    <location>
        <position position="126"/>
    </location>
    <ligand>
        <name>NAD(+)</name>
        <dbReference type="ChEBI" id="CHEBI:57540"/>
    </ligand>
</feature>
<feature type="binding site" evidence="7">
    <location>
        <position position="94"/>
    </location>
    <ligand>
        <name>sn-glycerol 3-phosphate</name>
        <dbReference type="ChEBI" id="CHEBI:57597"/>
    </ligand>
</feature>
<dbReference type="PANTHER" id="PTHR11728">
    <property type="entry name" value="GLYCEROL-3-PHOSPHATE DEHYDROGENASE"/>
    <property type="match status" value="1"/>
</dbReference>
<feature type="binding site" evidence="9">
    <location>
        <position position="94"/>
    </location>
    <ligand>
        <name>substrate</name>
    </ligand>
</feature>
<feature type="binding site" evidence="7">
    <location>
        <position position="239"/>
    </location>
    <ligand>
        <name>sn-glycerol 3-phosphate</name>
        <dbReference type="ChEBI" id="CHEBI:57597"/>
    </ligand>
</feature>
<evidence type="ECO:0000256" key="7">
    <source>
        <dbReference type="HAMAP-Rule" id="MF_00394"/>
    </source>
</evidence>
<evidence type="ECO:0000256" key="12">
    <source>
        <dbReference type="RuleBase" id="RU000439"/>
    </source>
</evidence>
<feature type="domain" description="Glycerol-3-phosphate dehydrogenase NAD-dependent C-terminal" evidence="14">
    <location>
        <begin position="165"/>
        <end position="300"/>
    </location>
</feature>
<feature type="binding site" evidence="7">
    <location>
        <position position="261"/>
    </location>
    <ligand>
        <name>NADPH</name>
        <dbReference type="ChEBI" id="CHEBI:57783"/>
    </ligand>
</feature>
<evidence type="ECO:0000256" key="4">
    <source>
        <dbReference type="ARBA" id="ARBA00023098"/>
    </source>
</evidence>
<evidence type="ECO:0000256" key="5">
    <source>
        <dbReference type="ARBA" id="ARBA00023209"/>
    </source>
</evidence>
<dbReference type="GO" id="GO:0008654">
    <property type="term" value="P:phospholipid biosynthetic process"/>
    <property type="evidence" value="ECO:0007669"/>
    <property type="project" value="UniProtKB-KW"/>
</dbReference>
<evidence type="ECO:0000313" key="16">
    <source>
        <dbReference type="Proteomes" id="UP000609121"/>
    </source>
</evidence>
<feature type="active site" description="Proton acceptor" evidence="7 8">
    <location>
        <position position="176"/>
    </location>
</feature>
<dbReference type="SUPFAM" id="SSF48179">
    <property type="entry name" value="6-phosphogluconate dehydrogenase C-terminal domain-like"/>
    <property type="match status" value="1"/>
</dbReference>
<dbReference type="GO" id="GO:0005975">
    <property type="term" value="P:carbohydrate metabolic process"/>
    <property type="evidence" value="ECO:0007669"/>
    <property type="project" value="InterPro"/>
</dbReference>
<feature type="binding site" evidence="7">
    <location>
        <position position="240"/>
    </location>
    <ligand>
        <name>sn-glycerol 3-phosphate</name>
        <dbReference type="ChEBI" id="CHEBI:57597"/>
    </ligand>
</feature>
<comment type="caution">
    <text evidence="15">The sequence shown here is derived from an EMBL/GenBank/DDBJ whole genome shotgun (WGS) entry which is preliminary data.</text>
</comment>
<dbReference type="PRINTS" id="PR00077">
    <property type="entry name" value="GPDHDRGNASE"/>
</dbReference>
<dbReference type="InterPro" id="IPR011128">
    <property type="entry name" value="G3P_DH_NAD-dep_N"/>
</dbReference>
<dbReference type="Gene3D" id="3.40.50.720">
    <property type="entry name" value="NAD(P)-binding Rossmann-like Domain"/>
    <property type="match status" value="1"/>
</dbReference>
<evidence type="ECO:0000256" key="2">
    <source>
        <dbReference type="ARBA" id="ARBA00022516"/>
    </source>
</evidence>
<keyword evidence="7 10" id="KW-0520">NAD</keyword>
<dbReference type="Proteomes" id="UP000609121">
    <property type="component" value="Unassembled WGS sequence"/>
</dbReference>
<dbReference type="PIRSF" id="PIRSF000114">
    <property type="entry name" value="Glycerol-3-P_dh"/>
    <property type="match status" value="1"/>
</dbReference>
<dbReference type="NCBIfam" id="NF000942">
    <property type="entry name" value="PRK00094.1-4"/>
    <property type="match status" value="1"/>
</dbReference>
<comment type="function">
    <text evidence="7">Catalyzes the reduction of the glycolytic intermediate dihydroxyacetone phosphate (DHAP) to sn-glycerol 3-phosphate (G3P), the key precursor for phospholipid synthesis.</text>
</comment>
<keyword evidence="5 7" id="KW-0594">Phospholipid biosynthesis</keyword>
<organism evidence="15 16">
    <name type="scientific">Mangrovicoccus algicola</name>
    <dbReference type="NCBI Taxonomy" id="2771008"/>
    <lineage>
        <taxon>Bacteria</taxon>
        <taxon>Pseudomonadati</taxon>
        <taxon>Pseudomonadota</taxon>
        <taxon>Alphaproteobacteria</taxon>
        <taxon>Rhodobacterales</taxon>
        <taxon>Paracoccaceae</taxon>
        <taxon>Mangrovicoccus</taxon>
    </lineage>
</organism>
<evidence type="ECO:0000259" key="13">
    <source>
        <dbReference type="Pfam" id="PF01210"/>
    </source>
</evidence>
<dbReference type="EC" id="1.1.1.94" evidence="7"/>
<evidence type="ECO:0000256" key="8">
    <source>
        <dbReference type="PIRSR" id="PIRSR000114-1"/>
    </source>
</evidence>
<dbReference type="GO" id="GO:0047952">
    <property type="term" value="F:glycerol-3-phosphate dehydrogenase [NAD(P)+] activity"/>
    <property type="evidence" value="ECO:0007669"/>
    <property type="project" value="UniProtKB-UniRule"/>
</dbReference>
<dbReference type="InterPro" id="IPR013328">
    <property type="entry name" value="6PGD_dom2"/>
</dbReference>
<dbReference type="NCBIfam" id="NF000940">
    <property type="entry name" value="PRK00094.1-2"/>
    <property type="match status" value="1"/>
</dbReference>
<keyword evidence="7" id="KW-0963">Cytoplasm</keyword>
<dbReference type="EMBL" id="JACVXA010000035">
    <property type="protein sequence ID" value="MBE3638912.1"/>
    <property type="molecule type" value="Genomic_DNA"/>
</dbReference>
<feature type="binding site" evidence="9">
    <location>
        <begin position="240"/>
        <end position="241"/>
    </location>
    <ligand>
        <name>substrate</name>
    </ligand>
</feature>
<dbReference type="InterPro" id="IPR036291">
    <property type="entry name" value="NAD(P)-bd_dom_sf"/>
</dbReference>
<dbReference type="InterPro" id="IPR008927">
    <property type="entry name" value="6-PGluconate_DH-like_C_sf"/>
</dbReference>
<dbReference type="AlphaFoldDB" id="A0A8J6YW97"/>
<keyword evidence="6 7" id="KW-1208">Phospholipid metabolism</keyword>
<dbReference type="RefSeq" id="WP_193183132.1">
    <property type="nucleotide sequence ID" value="NZ_JACVXA010000035.1"/>
</dbReference>
<keyword evidence="7" id="KW-0521">NADP</keyword>
<feature type="binding site" evidence="7">
    <location>
        <position position="122"/>
    </location>
    <ligand>
        <name>sn-glycerol 3-phosphate</name>
        <dbReference type="ChEBI" id="CHEBI:57597"/>
    </ligand>
</feature>
<evidence type="ECO:0000256" key="6">
    <source>
        <dbReference type="ARBA" id="ARBA00023264"/>
    </source>
</evidence>
<evidence type="ECO:0000313" key="15">
    <source>
        <dbReference type="EMBL" id="MBE3638912.1"/>
    </source>
</evidence>
<comment type="caution">
    <text evidence="7">Lacks conserved residue(s) required for the propagation of feature annotation.</text>
</comment>
<sequence>MGAGAFGTALAVTLARTGQEVTLWARDPGTMHARRESPRLPGTRLPAALQVTGDAAALERSDTILLAVPMQALSPLLAAHPGLWPGRVLVACCKGIDLARLTGPSRLIRDLAPGAVPAVLTGPGFAADLARGLPTAMTLACADPGAAALQARLSTPVLRLYLSDDLTGAELGGALKNVIALAAGAVIGAGLGDSARAATMTRGFAEMTRAAAHLGARPETLTGLSGFGDLVLTCTSEQSRNYRSGLALGRGEALDPALTVEGAATARAMARLAEDAGIDLPITRAVAALVAGEVSVRDALAALMARPLKQE</sequence>
<feature type="binding site" evidence="7">
    <location>
        <position position="94"/>
    </location>
    <ligand>
        <name>NADPH</name>
        <dbReference type="ChEBI" id="CHEBI:57783"/>
    </ligand>
</feature>
<dbReference type="GO" id="GO:0051287">
    <property type="term" value="F:NAD binding"/>
    <property type="evidence" value="ECO:0007669"/>
    <property type="project" value="InterPro"/>
</dbReference>
<name>A0A8J6YW97_9RHOB</name>
<feature type="binding site" evidence="10">
    <location>
        <position position="240"/>
    </location>
    <ligand>
        <name>NAD(+)</name>
        <dbReference type="ChEBI" id="CHEBI:57540"/>
    </ligand>
</feature>
<comment type="catalytic activity">
    <reaction evidence="7">
        <text>sn-glycerol 3-phosphate + NAD(+) = dihydroxyacetone phosphate + NADH + H(+)</text>
        <dbReference type="Rhea" id="RHEA:11092"/>
        <dbReference type="ChEBI" id="CHEBI:15378"/>
        <dbReference type="ChEBI" id="CHEBI:57540"/>
        <dbReference type="ChEBI" id="CHEBI:57597"/>
        <dbReference type="ChEBI" id="CHEBI:57642"/>
        <dbReference type="ChEBI" id="CHEBI:57945"/>
        <dbReference type="EC" id="1.1.1.94"/>
    </reaction>
</comment>
<dbReference type="UniPathway" id="UPA00940"/>
<evidence type="ECO:0000256" key="11">
    <source>
        <dbReference type="RuleBase" id="RU000437"/>
    </source>
</evidence>
<dbReference type="Pfam" id="PF01210">
    <property type="entry name" value="NAD_Gly3P_dh_N"/>
    <property type="match status" value="1"/>
</dbReference>
<evidence type="ECO:0000256" key="9">
    <source>
        <dbReference type="PIRSR" id="PIRSR000114-2"/>
    </source>
</evidence>
<comment type="catalytic activity">
    <reaction evidence="7 12">
        <text>sn-glycerol 3-phosphate + NADP(+) = dihydroxyacetone phosphate + NADPH + H(+)</text>
        <dbReference type="Rhea" id="RHEA:11096"/>
        <dbReference type="ChEBI" id="CHEBI:15378"/>
        <dbReference type="ChEBI" id="CHEBI:57597"/>
        <dbReference type="ChEBI" id="CHEBI:57642"/>
        <dbReference type="ChEBI" id="CHEBI:57783"/>
        <dbReference type="ChEBI" id="CHEBI:58349"/>
        <dbReference type="EC" id="1.1.1.94"/>
    </reaction>
</comment>
<protein>
    <recommendedName>
        <fullName evidence="7">Glycerol-3-phosphate dehydrogenase [NAD(P)+]</fullName>
        <ecNumber evidence="7">1.1.1.94</ecNumber>
    </recommendedName>
    <alternativeName>
        <fullName evidence="7">NAD(P)(+)-dependent glycerol-3-phosphate dehydrogenase</fullName>
    </alternativeName>
    <alternativeName>
        <fullName evidence="7">NAD(P)H-dependent dihydroxyacetone-phosphate reductase</fullName>
    </alternativeName>
</protein>
<keyword evidence="3 7" id="KW-0560">Oxidoreductase</keyword>
<feature type="binding site" evidence="7">
    <location>
        <position position="126"/>
    </location>
    <ligand>
        <name>NADPH</name>
        <dbReference type="ChEBI" id="CHEBI:57783"/>
    </ligand>
</feature>
<keyword evidence="7" id="KW-0547">Nucleotide-binding</keyword>
<feature type="binding site" evidence="7">
    <location>
        <position position="229"/>
    </location>
    <ligand>
        <name>sn-glycerol 3-phosphate</name>
        <dbReference type="ChEBI" id="CHEBI:57597"/>
    </ligand>
</feature>
<dbReference type="InterPro" id="IPR006109">
    <property type="entry name" value="G3P_DH_NAD-dep_C"/>
</dbReference>
<comment type="pathway">
    <text evidence="7">Membrane lipid metabolism; glycerophospholipid metabolism.</text>
</comment>
<comment type="subcellular location">
    <subcellularLocation>
        <location evidence="7">Cytoplasm</location>
    </subcellularLocation>
</comment>
<dbReference type="Pfam" id="PF07479">
    <property type="entry name" value="NAD_Gly3P_dh_C"/>
    <property type="match status" value="1"/>
</dbReference>
<comment type="similarity">
    <text evidence="1 7 11">Belongs to the NAD-dependent glycerol-3-phosphate dehydrogenase family.</text>
</comment>
<feature type="binding site" evidence="7">
    <location>
        <position position="241"/>
    </location>
    <ligand>
        <name>sn-glycerol 3-phosphate</name>
        <dbReference type="ChEBI" id="CHEBI:57597"/>
    </ligand>
</feature>
<dbReference type="Gene3D" id="1.10.1040.10">
    <property type="entry name" value="N-(1-d-carboxylethyl)-l-norvaline Dehydrogenase, domain 2"/>
    <property type="match status" value="1"/>
</dbReference>
<gene>
    <name evidence="7" type="primary">gpsA</name>
    <name evidence="15" type="ORF">ICN82_11930</name>
</gene>
<keyword evidence="4 7" id="KW-0443">Lipid metabolism</keyword>
<keyword evidence="2 7" id="KW-0444">Lipid biosynthesis</keyword>
<dbReference type="PROSITE" id="PS00957">
    <property type="entry name" value="NAD_G3PDH"/>
    <property type="match status" value="1"/>
</dbReference>
<reference evidence="15" key="1">
    <citation type="submission" date="2020-09" db="EMBL/GenBank/DDBJ databases">
        <title>A novel bacterium of genus Mangrovicoccus, isolated from South China Sea.</title>
        <authorList>
            <person name="Huang H."/>
            <person name="Mo K."/>
            <person name="Hu Y."/>
        </authorList>
    </citation>
    <scope>NUCLEOTIDE SEQUENCE</scope>
    <source>
        <strain evidence="15">HB182678</strain>
    </source>
</reference>
<dbReference type="InterPro" id="IPR006168">
    <property type="entry name" value="G3P_DH_NAD-dep"/>
</dbReference>
<feature type="domain" description="Glycerol-3-phosphate dehydrogenase NAD-dependent N-terminal" evidence="13">
    <location>
        <begin position="1"/>
        <end position="145"/>
    </location>
</feature>
<dbReference type="GO" id="GO:0005829">
    <property type="term" value="C:cytosol"/>
    <property type="evidence" value="ECO:0007669"/>
    <property type="project" value="TreeGrafter"/>
</dbReference>
<dbReference type="HAMAP" id="MF_00394">
    <property type="entry name" value="NAD_Glyc3P_dehydrog"/>
    <property type="match status" value="1"/>
</dbReference>